<name>A0A8E2ALM7_9APHY</name>
<sequence length="165" mass="18900">MFCEVLEDIRPTTLTTLTLNEIYLTFCERRDLQHLMKSISYVSDFKLNFRLAPGRYSIVSDIIASLLTIPETSNLEHLTLSLEMDVDLDSYDVSLMEEADEELGGIDVPLLFKQLARRVQTLHDISLDIPINSRSSWRISEGDGRSAGGPLVERYSYQDLSEHEW</sequence>
<accession>A0A8E2ALM7</accession>
<organism evidence="1 2">
    <name type="scientific">Obba rivulosa</name>
    <dbReference type="NCBI Taxonomy" id="1052685"/>
    <lineage>
        <taxon>Eukaryota</taxon>
        <taxon>Fungi</taxon>
        <taxon>Dikarya</taxon>
        <taxon>Basidiomycota</taxon>
        <taxon>Agaricomycotina</taxon>
        <taxon>Agaricomycetes</taxon>
        <taxon>Polyporales</taxon>
        <taxon>Gelatoporiaceae</taxon>
        <taxon>Obba</taxon>
    </lineage>
</organism>
<dbReference type="EMBL" id="KV722506">
    <property type="protein sequence ID" value="OCH86913.1"/>
    <property type="molecule type" value="Genomic_DNA"/>
</dbReference>
<evidence type="ECO:0000313" key="2">
    <source>
        <dbReference type="Proteomes" id="UP000250043"/>
    </source>
</evidence>
<gene>
    <name evidence="1" type="ORF">OBBRIDRAFT_806423</name>
</gene>
<proteinExistence type="predicted"/>
<reference evidence="1 2" key="1">
    <citation type="submission" date="2016-07" db="EMBL/GenBank/DDBJ databases">
        <title>Draft genome of the white-rot fungus Obba rivulosa 3A-2.</title>
        <authorList>
            <consortium name="DOE Joint Genome Institute"/>
            <person name="Miettinen O."/>
            <person name="Riley R."/>
            <person name="Acob R."/>
            <person name="Barry K."/>
            <person name="Cullen D."/>
            <person name="De Vries R."/>
            <person name="Hainaut M."/>
            <person name="Hatakka A."/>
            <person name="Henrissat B."/>
            <person name="Hilden K."/>
            <person name="Kuo R."/>
            <person name="Labutti K."/>
            <person name="Lipzen A."/>
            <person name="Makela M.R."/>
            <person name="Sandor L."/>
            <person name="Spatafora J.W."/>
            <person name="Grigoriev I.V."/>
            <person name="Hibbett D.S."/>
        </authorList>
    </citation>
    <scope>NUCLEOTIDE SEQUENCE [LARGE SCALE GENOMIC DNA]</scope>
    <source>
        <strain evidence="1 2">3A-2</strain>
    </source>
</reference>
<dbReference type="AlphaFoldDB" id="A0A8E2ALM7"/>
<keyword evidence="2" id="KW-1185">Reference proteome</keyword>
<evidence type="ECO:0000313" key="1">
    <source>
        <dbReference type="EMBL" id="OCH86913.1"/>
    </source>
</evidence>
<dbReference type="Proteomes" id="UP000250043">
    <property type="component" value="Unassembled WGS sequence"/>
</dbReference>
<protein>
    <submittedName>
        <fullName evidence="1">Uncharacterized protein</fullName>
    </submittedName>
</protein>